<dbReference type="InterPro" id="IPR028082">
    <property type="entry name" value="Peripla_BP_I"/>
</dbReference>
<dbReference type="OrthoDB" id="9784230at2"/>
<sequence length="338" mass="34766">MRSRVRTPVLALATVTVLTLSACGGKAPATSSAAGSKLPIGIFVDNAFGDGDFFDQAAAAERPLRKKLGAKVTTYEGRLQAQNFEPLLQDAASANKLVFVLGFEAIDAVRKVAKANPKTTFVFVDGVVGGGDVVSAQFRTAEGCFMAGALAGVAKEKGKEPPAAGFIGGVDAPVVQRCRAGFVQGVKKLAPTMAVKSKFVGSFTDPAKGKENALTLADQGAYAIFSYAGLSGAGGFNAAKSGASVSPIGVVSDKSKLAPGKVPGSLIMGVDSVMISIAQRYQKGGLHKGAAFNFGLRDGGWKMVYDQALTDGATRNKLDGIQKQIVAGDIKVSDPGMR</sequence>
<evidence type="ECO:0000256" key="6">
    <source>
        <dbReference type="ARBA" id="ARBA00023288"/>
    </source>
</evidence>
<gene>
    <name evidence="9" type="ORF">SVIO_024570</name>
</gene>
<dbReference type="Proteomes" id="UP000301309">
    <property type="component" value="Unassembled WGS sequence"/>
</dbReference>
<dbReference type="RefSeq" id="WP_137977010.1">
    <property type="nucleotide sequence ID" value="NZ_BAAASO010000058.1"/>
</dbReference>
<dbReference type="PROSITE" id="PS51257">
    <property type="entry name" value="PROKAR_LIPOPROTEIN"/>
    <property type="match status" value="1"/>
</dbReference>
<dbReference type="EMBL" id="BJHW01000001">
    <property type="protein sequence ID" value="GDY51834.1"/>
    <property type="molecule type" value="Genomic_DNA"/>
</dbReference>
<evidence type="ECO:0000313" key="9">
    <source>
        <dbReference type="EMBL" id="GDY51834.1"/>
    </source>
</evidence>
<feature type="domain" description="ABC transporter substrate-binding protein PnrA-like" evidence="8">
    <location>
        <begin position="40"/>
        <end position="332"/>
    </location>
</feature>
<accession>A0A4D4KUJ8</accession>
<evidence type="ECO:0000313" key="10">
    <source>
        <dbReference type="Proteomes" id="UP000301309"/>
    </source>
</evidence>
<comment type="subcellular location">
    <subcellularLocation>
        <location evidence="1">Cell membrane</location>
        <topology evidence="1">Lipid-anchor</topology>
    </subcellularLocation>
</comment>
<evidence type="ECO:0000256" key="4">
    <source>
        <dbReference type="ARBA" id="ARBA00022729"/>
    </source>
</evidence>
<name>A0A4D4KUJ8_STRVO</name>
<evidence type="ECO:0000256" key="3">
    <source>
        <dbReference type="ARBA" id="ARBA00022475"/>
    </source>
</evidence>
<dbReference type="GO" id="GO:0005886">
    <property type="term" value="C:plasma membrane"/>
    <property type="evidence" value="ECO:0007669"/>
    <property type="project" value="UniProtKB-SubCell"/>
</dbReference>
<proteinExistence type="inferred from homology"/>
<keyword evidence="10" id="KW-1185">Reference proteome</keyword>
<evidence type="ECO:0000256" key="7">
    <source>
        <dbReference type="SAM" id="SignalP"/>
    </source>
</evidence>
<comment type="caution">
    <text evidence="9">The sequence shown here is derived from an EMBL/GenBank/DDBJ whole genome shotgun (WGS) entry which is preliminary data.</text>
</comment>
<dbReference type="PANTHER" id="PTHR34296:SF2">
    <property type="entry name" value="ABC TRANSPORTER GUANOSINE-BINDING PROTEIN NUPN"/>
    <property type="match status" value="1"/>
</dbReference>
<dbReference type="SUPFAM" id="SSF53822">
    <property type="entry name" value="Periplasmic binding protein-like I"/>
    <property type="match status" value="1"/>
</dbReference>
<dbReference type="Pfam" id="PF02608">
    <property type="entry name" value="Bmp"/>
    <property type="match status" value="1"/>
</dbReference>
<keyword evidence="4 7" id="KW-0732">Signal</keyword>
<dbReference type="AlphaFoldDB" id="A0A4D4KUJ8"/>
<evidence type="ECO:0000259" key="8">
    <source>
        <dbReference type="Pfam" id="PF02608"/>
    </source>
</evidence>
<evidence type="ECO:0000256" key="2">
    <source>
        <dbReference type="ARBA" id="ARBA00008610"/>
    </source>
</evidence>
<dbReference type="PANTHER" id="PTHR34296">
    <property type="entry name" value="TRANSCRIPTIONAL ACTIVATOR PROTEIN MED"/>
    <property type="match status" value="1"/>
</dbReference>
<evidence type="ECO:0000256" key="1">
    <source>
        <dbReference type="ARBA" id="ARBA00004193"/>
    </source>
</evidence>
<feature type="signal peptide" evidence="7">
    <location>
        <begin position="1"/>
        <end position="22"/>
    </location>
</feature>
<reference evidence="9 10" key="1">
    <citation type="journal article" date="2020" name="Int. J. Syst. Evol. Microbiol.">
        <title>Reclassification of Streptomyces castelarensis and Streptomyces sporoclivatus as later heterotypic synonyms of Streptomyces antimycoticus.</title>
        <authorList>
            <person name="Komaki H."/>
            <person name="Tamura T."/>
        </authorList>
    </citation>
    <scope>NUCLEOTIDE SEQUENCE [LARGE SCALE GENOMIC DNA]</scope>
    <source>
        <strain evidence="9 10">NBRC 13459</strain>
    </source>
</reference>
<protein>
    <submittedName>
        <fullName evidence="9">BMP family ABC transporter substrate-binding protein</fullName>
    </submittedName>
</protein>
<evidence type="ECO:0000256" key="5">
    <source>
        <dbReference type="ARBA" id="ARBA00023136"/>
    </source>
</evidence>
<organism evidence="9 10">
    <name type="scientific">Streptomyces violaceusniger</name>
    <dbReference type="NCBI Taxonomy" id="68280"/>
    <lineage>
        <taxon>Bacteria</taxon>
        <taxon>Bacillati</taxon>
        <taxon>Actinomycetota</taxon>
        <taxon>Actinomycetes</taxon>
        <taxon>Kitasatosporales</taxon>
        <taxon>Streptomycetaceae</taxon>
        <taxon>Streptomyces</taxon>
        <taxon>Streptomyces violaceusniger group</taxon>
    </lineage>
</organism>
<dbReference type="InterPro" id="IPR003760">
    <property type="entry name" value="PnrA-like"/>
</dbReference>
<comment type="similarity">
    <text evidence="2">Belongs to the BMP lipoprotein family.</text>
</comment>
<keyword evidence="5" id="KW-0472">Membrane</keyword>
<dbReference type="InterPro" id="IPR050957">
    <property type="entry name" value="BMP_lipoprotein"/>
</dbReference>
<feature type="chain" id="PRO_5039477575" evidence="7">
    <location>
        <begin position="23"/>
        <end position="338"/>
    </location>
</feature>
<keyword evidence="3" id="KW-1003">Cell membrane</keyword>
<keyword evidence="6" id="KW-0449">Lipoprotein</keyword>
<dbReference type="Gene3D" id="3.40.50.2300">
    <property type="match status" value="2"/>
</dbReference>